<keyword evidence="11" id="KW-1185">Reference proteome</keyword>
<dbReference type="GO" id="GO:0005886">
    <property type="term" value="C:plasma membrane"/>
    <property type="evidence" value="ECO:0007669"/>
    <property type="project" value="UniProtKB-SubCell"/>
</dbReference>
<protein>
    <recommendedName>
        <fullName evidence="9">Ancillary SecYEG translocon subunit/Cell division coordinator CpoB TPR domain-containing protein</fullName>
    </recommendedName>
</protein>
<dbReference type="PIRSF" id="PIRSF006170">
    <property type="entry name" value="YfgM"/>
    <property type="match status" value="1"/>
</dbReference>
<dbReference type="AlphaFoldDB" id="A0A081G269"/>
<keyword evidence="4 8" id="KW-0812">Transmembrane</keyword>
<evidence type="ECO:0000256" key="3">
    <source>
        <dbReference type="ARBA" id="ARBA00022475"/>
    </source>
</evidence>
<evidence type="ECO:0000256" key="2">
    <source>
        <dbReference type="ARBA" id="ARBA00004236"/>
    </source>
</evidence>
<evidence type="ECO:0000256" key="7">
    <source>
        <dbReference type="ARBA" id="ARBA00023186"/>
    </source>
</evidence>
<keyword evidence="7" id="KW-0143">Chaperone</keyword>
<feature type="domain" description="Ancillary SecYEG translocon subunit/Cell division coordinator CpoB TPR" evidence="9">
    <location>
        <begin position="15"/>
        <end position="215"/>
    </location>
</feature>
<dbReference type="PANTHER" id="PTHR38035:SF1">
    <property type="entry name" value="ANCILLARY SECYEG TRANSLOCON SUBUNIT"/>
    <property type="match status" value="1"/>
</dbReference>
<evidence type="ECO:0000256" key="1">
    <source>
        <dbReference type="ARBA" id="ARBA00004167"/>
    </source>
</evidence>
<comment type="subcellular location">
    <subcellularLocation>
        <location evidence="2">Cell membrane</location>
    </subcellularLocation>
    <subcellularLocation>
        <location evidence="1">Membrane</location>
        <topology evidence="1">Single-pass membrane protein</topology>
    </subcellularLocation>
</comment>
<dbReference type="Pfam" id="PF09976">
    <property type="entry name" value="TPR_21"/>
    <property type="match status" value="1"/>
</dbReference>
<dbReference type="PATRIC" id="fig|1232683.4.peg.1317"/>
<dbReference type="InterPro" id="IPR026039">
    <property type="entry name" value="YfgM"/>
</dbReference>
<evidence type="ECO:0000259" key="9">
    <source>
        <dbReference type="Pfam" id="PF09976"/>
    </source>
</evidence>
<evidence type="ECO:0000313" key="10">
    <source>
        <dbReference type="EMBL" id="KEA64874.1"/>
    </source>
</evidence>
<dbReference type="RefSeq" id="WP_051692578.1">
    <property type="nucleotide sequence ID" value="NZ_JMQN01000015.1"/>
</dbReference>
<gene>
    <name evidence="10" type="ORF">ADIMK_1327</name>
</gene>
<dbReference type="InterPro" id="IPR018704">
    <property type="entry name" value="SecYEG/CpoB_TPR"/>
</dbReference>
<proteinExistence type="predicted"/>
<dbReference type="eggNOG" id="COG2976">
    <property type="taxonomic scope" value="Bacteria"/>
</dbReference>
<evidence type="ECO:0000256" key="6">
    <source>
        <dbReference type="ARBA" id="ARBA00023136"/>
    </source>
</evidence>
<sequence length="219" mass="23673">MAELRTEEEQIEAIKNWWKENGRSLLLAIAVAVAAVFGWQGWQKRQDAQATNASITYQELVDSALALRSAPDAGAQRATAEHLSETLKNDYSSSGYAVLGALLMAKVNVDASDLDKALSELVWAEENAQEPEMKQLAQLRIARIKLAQGDAAAARDLLKSANATYFTAAYEELLGDAFVALGDVAQARKAYDSALSVATPQAKAVLQMKRDDLAQGDES</sequence>
<keyword evidence="3" id="KW-1003">Cell membrane</keyword>
<dbReference type="Proteomes" id="UP000028252">
    <property type="component" value="Unassembled WGS sequence"/>
</dbReference>
<comment type="caution">
    <text evidence="10">The sequence shown here is derived from an EMBL/GenBank/DDBJ whole genome shotgun (WGS) entry which is preliminary data.</text>
</comment>
<keyword evidence="6 8" id="KW-0472">Membrane</keyword>
<evidence type="ECO:0000256" key="4">
    <source>
        <dbReference type="ARBA" id="ARBA00022692"/>
    </source>
</evidence>
<dbReference type="EMBL" id="JMQN01000015">
    <property type="protein sequence ID" value="KEA64874.1"/>
    <property type="molecule type" value="Genomic_DNA"/>
</dbReference>
<dbReference type="STRING" id="1232683.ADIMK_1327"/>
<organism evidence="10 11">
    <name type="scientific">Marinobacterium lacunae</name>
    <dbReference type="NCBI Taxonomy" id="1232683"/>
    <lineage>
        <taxon>Bacteria</taxon>
        <taxon>Pseudomonadati</taxon>
        <taxon>Pseudomonadota</taxon>
        <taxon>Gammaproteobacteria</taxon>
        <taxon>Oceanospirillales</taxon>
        <taxon>Oceanospirillaceae</taxon>
        <taxon>Marinobacterium</taxon>
    </lineage>
</organism>
<feature type="transmembrane region" description="Helical" evidence="8">
    <location>
        <begin position="25"/>
        <end position="42"/>
    </location>
</feature>
<evidence type="ECO:0000313" key="11">
    <source>
        <dbReference type="Proteomes" id="UP000028252"/>
    </source>
</evidence>
<dbReference type="PANTHER" id="PTHR38035">
    <property type="entry name" value="UPF0070 PROTEIN YFGM"/>
    <property type="match status" value="1"/>
</dbReference>
<accession>A0A081G269</accession>
<reference evidence="10 11" key="1">
    <citation type="submission" date="2014-04" db="EMBL/GenBank/DDBJ databases">
        <title>Marinobacterium kochiensis sp. nov., isolated from sediment sample collected from Kochi backwaters in Kerala, India.</title>
        <authorList>
            <person name="Singh A."/>
            <person name="Pinnaka A.K."/>
        </authorList>
    </citation>
    <scope>NUCLEOTIDE SEQUENCE [LARGE SCALE GENOMIC DNA]</scope>
    <source>
        <strain evidence="10 11">AK27</strain>
    </source>
</reference>
<dbReference type="GO" id="GO:0044877">
    <property type="term" value="F:protein-containing complex binding"/>
    <property type="evidence" value="ECO:0007669"/>
    <property type="project" value="InterPro"/>
</dbReference>
<evidence type="ECO:0000256" key="5">
    <source>
        <dbReference type="ARBA" id="ARBA00022989"/>
    </source>
</evidence>
<name>A0A081G269_9GAMM</name>
<evidence type="ECO:0000256" key="8">
    <source>
        <dbReference type="SAM" id="Phobius"/>
    </source>
</evidence>
<keyword evidence="5 8" id="KW-1133">Transmembrane helix</keyword>